<sequence length="112" mass="12854">MRAIYFVLRFLVEQMMRMFRNSDHNQLLALSRMVISPRFFAAILFVLVPSNIGRTVSFSSQEWVLPIDDICDMFSRGVDKFYLEGATLLSSGSIYSQVKNDTMVNEIADCAR</sequence>
<name>A0A7J6KVD1_PEROL</name>
<dbReference type="AlphaFoldDB" id="A0A7J6KVD1"/>
<evidence type="ECO:0000313" key="2">
    <source>
        <dbReference type="Proteomes" id="UP000570595"/>
    </source>
</evidence>
<dbReference type="Proteomes" id="UP000570595">
    <property type="component" value="Unassembled WGS sequence"/>
</dbReference>
<protein>
    <submittedName>
        <fullName evidence="1">Uncharacterized protein</fullName>
    </submittedName>
</protein>
<comment type="caution">
    <text evidence="1">The sequence shown here is derived from an EMBL/GenBank/DDBJ whole genome shotgun (WGS) entry which is preliminary data.</text>
</comment>
<accession>A0A7J6KVD1</accession>
<dbReference type="EMBL" id="JABAHT010000881">
    <property type="protein sequence ID" value="KAF4651273.1"/>
    <property type="molecule type" value="Genomic_DNA"/>
</dbReference>
<evidence type="ECO:0000313" key="1">
    <source>
        <dbReference type="EMBL" id="KAF4651273.1"/>
    </source>
</evidence>
<feature type="non-terminal residue" evidence="1">
    <location>
        <position position="1"/>
    </location>
</feature>
<organism evidence="1 2">
    <name type="scientific">Perkinsus olseni</name>
    <name type="common">Perkinsus atlanticus</name>
    <dbReference type="NCBI Taxonomy" id="32597"/>
    <lineage>
        <taxon>Eukaryota</taxon>
        <taxon>Sar</taxon>
        <taxon>Alveolata</taxon>
        <taxon>Perkinsozoa</taxon>
        <taxon>Perkinsea</taxon>
        <taxon>Perkinsida</taxon>
        <taxon>Perkinsidae</taxon>
        <taxon>Perkinsus</taxon>
    </lineage>
</organism>
<gene>
    <name evidence="1" type="ORF">FOZ61_010620</name>
</gene>
<reference evidence="1 2" key="1">
    <citation type="submission" date="2020-04" db="EMBL/GenBank/DDBJ databases">
        <title>Perkinsus olseni comparative genomics.</title>
        <authorList>
            <person name="Bogema D.R."/>
        </authorList>
    </citation>
    <scope>NUCLEOTIDE SEQUENCE [LARGE SCALE GENOMIC DNA]</scope>
    <source>
        <strain evidence="1">ATCC PRA-179</strain>
    </source>
</reference>
<proteinExistence type="predicted"/>